<evidence type="ECO:0000313" key="4">
    <source>
        <dbReference type="Proteomes" id="UP000011867"/>
    </source>
</evidence>
<organism evidence="3 4">
    <name type="scientific">Natronomonas moolapensis (strain DSM 18674 / CECT 7526 / JCM 14361 / 8.8.11)</name>
    <dbReference type="NCBI Taxonomy" id="268739"/>
    <lineage>
        <taxon>Archaea</taxon>
        <taxon>Methanobacteriati</taxon>
        <taxon>Methanobacteriota</taxon>
        <taxon>Stenosarchaea group</taxon>
        <taxon>Halobacteria</taxon>
        <taxon>Halobacteriales</taxon>
        <taxon>Natronomonadaceae</taxon>
        <taxon>Natronomonas</taxon>
    </lineage>
</organism>
<dbReference type="Proteomes" id="UP000011867">
    <property type="component" value="Chromosome"/>
</dbReference>
<feature type="transmembrane region" description="Helical" evidence="1">
    <location>
        <begin position="225"/>
        <end position="245"/>
    </location>
</feature>
<feature type="transmembrane region" description="Helical" evidence="1">
    <location>
        <begin position="315"/>
        <end position="333"/>
    </location>
</feature>
<sequence>MRRSVARLALVGLVVSLALLPGAVAAETLVGGSVQVGPEETVGDTSATGATVVVEGTVDGDLRVYGGSVRIAEGGEVTGIVRAYGGSVAIDGSVGGNVLVYGGSVRVGETADVERSFGAVAGDVTLAGRVGGDASAVAGSVTLAETATVGGSLNHVGDLDDRGGTVEGVIQDGRDLALGPPTEILAAVVGAALVVGDLLLGLILLRVAPRFADSATETARAEPVYTVGVGLAAAVGALLAVGVLAVTVVGLPLAVGGLLSALVLGWVARVYGQYVVGSIALSYTEYGNRPLALLVGVVGVTLLGVVPYLGTLVSVVVFGVGAGVVALGLRSLWRLASQRRGGLADI</sequence>
<keyword evidence="1" id="KW-1133">Transmembrane helix</keyword>
<dbReference type="STRING" id="268739.Nmlp_1083"/>
<dbReference type="KEGG" id="nmo:Nmlp_1083"/>
<evidence type="ECO:0000256" key="1">
    <source>
        <dbReference type="SAM" id="Phobius"/>
    </source>
</evidence>
<keyword evidence="1" id="KW-0472">Membrane</keyword>
<feature type="transmembrane region" description="Helical" evidence="1">
    <location>
        <begin position="251"/>
        <end position="271"/>
    </location>
</feature>
<dbReference type="HOGENOM" id="CLU_064234_0_0_2"/>
<dbReference type="eggNOG" id="arCOG04555">
    <property type="taxonomic scope" value="Archaea"/>
</dbReference>
<dbReference type="RefSeq" id="WP_015408144.1">
    <property type="nucleotide sequence ID" value="NC_020388.1"/>
</dbReference>
<feature type="domain" description="DUF8173" evidence="2">
    <location>
        <begin position="190"/>
        <end position="326"/>
    </location>
</feature>
<name>M1XN39_NATM8</name>
<feature type="transmembrane region" description="Helical" evidence="1">
    <location>
        <begin position="184"/>
        <end position="205"/>
    </location>
</feature>
<gene>
    <name evidence="3" type="ordered locus">Nmlp_1083</name>
</gene>
<reference evidence="3 4" key="1">
    <citation type="journal article" date="2013" name="Genome Announc.">
        <title>Genome of the haloarchaeon Natronomonas moolapensis, a neutrophilic member of a previously haloalkaliphilic genus.</title>
        <authorList>
            <person name="Dyall-Smith M.L."/>
            <person name="Pfeiffer F."/>
            <person name="Oberwinkler T."/>
            <person name="Klee K."/>
            <person name="Rampp M."/>
            <person name="Palm P."/>
            <person name="Gross K."/>
            <person name="Schuster S.C."/>
            <person name="Oesterhelt D."/>
        </authorList>
    </citation>
    <scope>NUCLEOTIDE SEQUENCE [LARGE SCALE GENOMIC DNA]</scope>
    <source>
        <strain evidence="4">DSM 18674 / JCM 14361 / 8.8.11</strain>
    </source>
</reference>
<evidence type="ECO:0000259" key="2">
    <source>
        <dbReference type="Pfam" id="PF26514"/>
    </source>
</evidence>
<dbReference type="InterPro" id="IPR058486">
    <property type="entry name" value="DUF8173"/>
</dbReference>
<dbReference type="GeneID" id="14653160"/>
<dbReference type="AlphaFoldDB" id="M1XN39"/>
<accession>M1XN39</accession>
<evidence type="ECO:0000313" key="3">
    <source>
        <dbReference type="EMBL" id="CCQ35294.1"/>
    </source>
</evidence>
<keyword evidence="1" id="KW-0812">Transmembrane</keyword>
<dbReference type="EMBL" id="HF582854">
    <property type="protein sequence ID" value="CCQ35294.1"/>
    <property type="molecule type" value="Genomic_DNA"/>
</dbReference>
<proteinExistence type="predicted"/>
<feature type="transmembrane region" description="Helical" evidence="1">
    <location>
        <begin position="291"/>
        <end position="309"/>
    </location>
</feature>
<dbReference type="Pfam" id="PF26514">
    <property type="entry name" value="DUF8173"/>
    <property type="match status" value="1"/>
</dbReference>
<keyword evidence="4" id="KW-1185">Reference proteome</keyword>
<protein>
    <submittedName>
        <fullName evidence="3">DUF583 domain protein</fullName>
    </submittedName>
</protein>
<dbReference type="OrthoDB" id="381697at2157"/>